<dbReference type="PANTHER" id="PTHR12189:SF2">
    <property type="entry name" value="MRNA CAP GUANINE-N7 METHYLTRANSFERASE"/>
    <property type="match status" value="1"/>
</dbReference>
<dbReference type="PANTHER" id="PTHR12189">
    <property type="entry name" value="MRNA GUANINE-7- METHYLTRANSFERASE"/>
    <property type="match status" value="1"/>
</dbReference>
<dbReference type="InterPro" id="IPR004971">
    <property type="entry name" value="mRNA_G-N7_MeTrfase_dom"/>
</dbReference>
<keyword evidence="3" id="KW-0808">Transferase</keyword>
<organism evidence="9 10">
    <name type="scientific">Trypanosoma equiperdum</name>
    <dbReference type="NCBI Taxonomy" id="5694"/>
    <lineage>
        <taxon>Eukaryota</taxon>
        <taxon>Discoba</taxon>
        <taxon>Euglenozoa</taxon>
        <taxon>Kinetoplastea</taxon>
        <taxon>Metakinetoplastina</taxon>
        <taxon>Trypanosomatida</taxon>
        <taxon>Trypanosomatidae</taxon>
        <taxon>Trypanosoma</taxon>
    </lineage>
</organism>
<evidence type="ECO:0000259" key="8">
    <source>
        <dbReference type="PROSITE" id="PS51562"/>
    </source>
</evidence>
<dbReference type="Gene3D" id="2.40.50.140">
    <property type="entry name" value="Nucleic acid-binding proteins"/>
    <property type="match status" value="1"/>
</dbReference>
<evidence type="ECO:0000256" key="5">
    <source>
        <dbReference type="ARBA" id="ARBA00022884"/>
    </source>
</evidence>
<dbReference type="InterPro" id="IPR029063">
    <property type="entry name" value="SAM-dependent_MTases_sf"/>
</dbReference>
<dbReference type="Gene3D" id="3.30.470.30">
    <property type="entry name" value="DNA ligase/mRNA capping enzyme"/>
    <property type="match status" value="2"/>
</dbReference>
<dbReference type="InterPro" id="IPR013846">
    <property type="entry name" value="mRNA_cap_enzyme_C"/>
</dbReference>
<gene>
    <name evidence="9" type="ORF">TEOVI_000226400</name>
</gene>
<evidence type="ECO:0000256" key="2">
    <source>
        <dbReference type="ARBA" id="ARBA00022603"/>
    </source>
</evidence>
<dbReference type="InterPro" id="IPR012340">
    <property type="entry name" value="NA-bd_OB-fold"/>
</dbReference>
<comment type="catalytic activity">
    <reaction evidence="7">
        <text>a 5'-end (5'-triphosphoguanosine)-ribonucleoside in mRNA + S-adenosyl-L-methionine = a 5'-end (N(7)-methyl 5'-triphosphoguanosine)-ribonucleoside in mRNA + S-adenosyl-L-homocysteine</text>
        <dbReference type="Rhea" id="RHEA:67008"/>
        <dbReference type="Rhea" id="RHEA-COMP:17166"/>
        <dbReference type="Rhea" id="RHEA-COMP:17167"/>
        <dbReference type="ChEBI" id="CHEBI:57856"/>
        <dbReference type="ChEBI" id="CHEBI:59789"/>
        <dbReference type="ChEBI" id="CHEBI:156461"/>
        <dbReference type="ChEBI" id="CHEBI:167617"/>
        <dbReference type="EC" id="2.1.1.56"/>
    </reaction>
</comment>
<reference evidence="9" key="1">
    <citation type="submission" date="2016-09" db="EMBL/GenBank/DDBJ databases">
        <authorList>
            <person name="Hebert L."/>
            <person name="Moumen B."/>
        </authorList>
    </citation>
    <scope>NUCLEOTIDE SEQUENCE [LARGE SCALE GENOMIC DNA]</scope>
    <source>
        <strain evidence="9">OVI</strain>
    </source>
</reference>
<dbReference type="PROSITE" id="PS51562">
    <property type="entry name" value="RNA_CAP0_MT"/>
    <property type="match status" value="1"/>
</dbReference>
<evidence type="ECO:0000256" key="6">
    <source>
        <dbReference type="ARBA" id="ARBA00023042"/>
    </source>
</evidence>
<keyword evidence="5" id="KW-0694">RNA-binding</keyword>
<dbReference type="RefSeq" id="XP_067081462.1">
    <property type="nucleotide sequence ID" value="XM_067225361.1"/>
</dbReference>
<comment type="caution">
    <text evidence="9">The sequence shown here is derived from an EMBL/GenBank/DDBJ whole genome shotgun (WGS) entry which is preliminary data.</text>
</comment>
<evidence type="ECO:0000256" key="7">
    <source>
        <dbReference type="ARBA" id="ARBA00044712"/>
    </source>
</evidence>
<evidence type="ECO:0000256" key="4">
    <source>
        <dbReference type="ARBA" id="ARBA00022691"/>
    </source>
</evidence>
<dbReference type="Gene3D" id="3.40.50.150">
    <property type="entry name" value="Vaccinia Virus protein VP39"/>
    <property type="match status" value="1"/>
</dbReference>
<dbReference type="InterPro" id="IPR039753">
    <property type="entry name" value="RG7MT1"/>
</dbReference>
<proteinExistence type="predicted"/>
<dbReference type="EMBL" id="CZPT02001511">
    <property type="protein sequence ID" value="SCU70690.1"/>
    <property type="molecule type" value="Genomic_DNA"/>
</dbReference>
<dbReference type="GO" id="GO:0005634">
    <property type="term" value="C:nucleus"/>
    <property type="evidence" value="ECO:0007669"/>
    <property type="project" value="TreeGrafter"/>
</dbReference>
<dbReference type="SUPFAM" id="SSF50249">
    <property type="entry name" value="Nucleic acid-binding proteins"/>
    <property type="match status" value="1"/>
</dbReference>
<keyword evidence="6" id="KW-0507">mRNA processing</keyword>
<dbReference type="EC" id="2.1.1.56" evidence="1"/>
<dbReference type="GO" id="GO:0003723">
    <property type="term" value="F:RNA binding"/>
    <property type="evidence" value="ECO:0007669"/>
    <property type="project" value="UniProtKB-KW"/>
</dbReference>
<dbReference type="SUPFAM" id="SSF53335">
    <property type="entry name" value="S-adenosyl-L-methionine-dependent methyltransferases"/>
    <property type="match status" value="1"/>
</dbReference>
<dbReference type="SUPFAM" id="SSF56091">
    <property type="entry name" value="DNA ligase/mRNA capping enzyme, catalytic domain"/>
    <property type="match status" value="2"/>
</dbReference>
<keyword evidence="10" id="KW-1185">Reference proteome</keyword>
<evidence type="ECO:0000256" key="1">
    <source>
        <dbReference type="ARBA" id="ARBA00011926"/>
    </source>
</evidence>
<evidence type="ECO:0000256" key="3">
    <source>
        <dbReference type="ARBA" id="ARBA00022679"/>
    </source>
</evidence>
<sequence length="1050" mass="116753">MESTSSLSDLHKYAERRFGRSLLIPVDEEFVKAVHPPVPSEASEVAPAVDFVEAYRNLVSRNLQRKRTANNAPTSPASSGVPKFIYAHAAEAVVGTRVGEFMGPLCSPLRKSHASMLRSAPYFVTEKSDGTRVVLVSLIAPLGPSWSIEDKNGGDVLLKHVGRLDDVVALEEARQQLCQENTAQVGDLHQKIHLSFGHFAVERWHEKSSYGTVELFALRCCENGSSSSQGGGDVIRAERLIGKRHMAYCFDRSMDYAYLLLEEHAVPSLHSFVVDAELMVPIQKGSARLLLGCFDVFRYVIVGESAPRDVVLTRAHTSARHAALRKDIIEPMEEFQRGTVGVPLLRIFAKEMFPLNKFGDCVLRLRCGESANHIGGVVYLYDGPYGWTKSDGFIFTPEKFDILQGASKTQLKWKWPSMLSVDWSLTAFEGQNNFFVVDSFFRKKRFGHQPDSCGHVRLSSKMSLLNPFSLPIPTRGSVVAECVFDREQKCWSIERLRNDKAEANSIVTIISVMESLVEDITLSTLFDLIGLNDTPLPSEKVHELESAADMVNRGGERGNTAAIQDVEEKHEKKRCQFTLRATQLQAQGEHEIHLYWAVRLPSEKAHVPCIHCKVSECTGFGFACPAEDPTSRLREYLYIALANAGGSCAWSDFTVEAVFNGGTGRWNIASMQPNGDNKRSTCVGVIHHLQWLLQRGVDSASPESTETPERVIPLHLQGVERPAVLQVEQVNAHYACKTKELSTGKNRSILRHYNNWIKGVLISTSVSYLRSNNKGGEFDNDGMVVADLCSGRGGDLHKWRAHQPKLLFMTDCCLEAVAEAAARYSITKGLSIKVVPHDKNPPGIRAQFCVLDVFDEKGSLVTKLEEFLKQCHDGGKLDVVSCQFSIHYGCSNEERVRVFLSAVSSTLKSGGIFIGTTVSDTELLRRLRQYGTTFGNGIYTVRFPTDAVPNDSFGVEYSVSFESSVSEMPEYLVPWNRFVNLCGAYNLQLVESFGFVEYGDMHYNSALGQELRDASMNGGRRDSDGHLRLRLSPDEAEAAGLFRTFLFVKI</sequence>
<keyword evidence="6" id="KW-0506">mRNA capping</keyword>
<keyword evidence="4" id="KW-0949">S-adenosyl-L-methionine</keyword>
<name>A0A1G4IE51_TRYEQ</name>
<dbReference type="Proteomes" id="UP000195570">
    <property type="component" value="Unassembled WGS sequence"/>
</dbReference>
<dbReference type="GO" id="GO:0004482">
    <property type="term" value="F:mRNA 5'-cap (guanine-N7-)-methyltransferase activity"/>
    <property type="evidence" value="ECO:0007669"/>
    <property type="project" value="UniProtKB-EC"/>
</dbReference>
<evidence type="ECO:0000313" key="9">
    <source>
        <dbReference type="EMBL" id="SCU70690.1"/>
    </source>
</evidence>
<accession>A0A1G4IE51</accession>
<feature type="domain" description="MRNA cap 0 methyltransferase" evidence="8">
    <location>
        <begin position="745"/>
        <end position="1050"/>
    </location>
</feature>
<dbReference type="GeneID" id="92376204"/>
<keyword evidence="2" id="KW-0489">Methyltransferase</keyword>
<protein>
    <recommendedName>
        <fullName evidence="1">mRNA (guanine-N(7))-methyltransferase</fullName>
        <ecNumber evidence="1">2.1.1.56</ecNumber>
    </recommendedName>
</protein>
<evidence type="ECO:0000313" key="10">
    <source>
        <dbReference type="Proteomes" id="UP000195570"/>
    </source>
</evidence>
<dbReference type="VEuPathDB" id="TriTrypDB:TEOVI_000226400"/>
<dbReference type="AlphaFoldDB" id="A0A1G4IE51"/>
<dbReference type="Pfam" id="PF03919">
    <property type="entry name" value="mRNA_cap_C"/>
    <property type="match status" value="1"/>
</dbReference>
<dbReference type="Pfam" id="PF03291">
    <property type="entry name" value="mRNA_G-N7_MeTrfase"/>
    <property type="match status" value="1"/>
</dbReference>